<evidence type="ECO:0000313" key="4">
    <source>
        <dbReference type="EMBL" id="KAK2715129.1"/>
    </source>
</evidence>
<evidence type="ECO:0000313" key="5">
    <source>
        <dbReference type="Proteomes" id="UP001187531"/>
    </source>
</evidence>
<dbReference type="AlphaFoldDB" id="A0AA88HRU3"/>
<dbReference type="Gene3D" id="3.10.120.10">
    <property type="entry name" value="Cytochrome b5-like heme/steroid binding domain"/>
    <property type="match status" value="1"/>
</dbReference>
<dbReference type="Proteomes" id="UP001187531">
    <property type="component" value="Unassembled WGS sequence"/>
</dbReference>
<dbReference type="Pfam" id="PF00173">
    <property type="entry name" value="Cyt-b5"/>
    <property type="match status" value="1"/>
</dbReference>
<dbReference type="InterPro" id="IPR036400">
    <property type="entry name" value="Cyt_B5-like_heme/steroid_sf"/>
</dbReference>
<gene>
    <name evidence="4" type="ORF">QYM36_009951</name>
</gene>
<dbReference type="InterPro" id="IPR050577">
    <property type="entry name" value="MAPR/NEUFC/NENF-like"/>
</dbReference>
<dbReference type="SUPFAM" id="SSF55856">
    <property type="entry name" value="Cytochrome b5-like heme/steroid binding domain"/>
    <property type="match status" value="1"/>
</dbReference>
<sequence length="184" mass="20544">MDFMKELFSEIIYSPVNMVLMAGIVYLSYKIYGQAVSPMNPPPKPQLPPLEKQDMTIRQLKEYDGTKNDGRILVAVNGSIFDVTPKKNLYGPGGSYSPFAGRDASRALALFDVTVVKDEYDDLTDLTESQMSHVREWQDQFADNVNRALTKTILVCSSNFNNGSNTMPRSRIVLTSGILVLPIK</sequence>
<dbReference type="GO" id="GO:0005783">
    <property type="term" value="C:endoplasmic reticulum"/>
    <property type="evidence" value="ECO:0007669"/>
    <property type="project" value="TreeGrafter"/>
</dbReference>
<dbReference type="PANTHER" id="PTHR10281:SF106">
    <property type="entry name" value="IP06960P-RELATED"/>
    <property type="match status" value="1"/>
</dbReference>
<dbReference type="FunFam" id="3.10.120.10:FF:000003">
    <property type="entry name" value="membrane-associated progesterone receptor component 1"/>
    <property type="match status" value="1"/>
</dbReference>
<keyword evidence="2" id="KW-0812">Transmembrane</keyword>
<comment type="similarity">
    <text evidence="1">Belongs to the cytochrome b5 family. MAPR subfamily.</text>
</comment>
<feature type="transmembrane region" description="Helical" evidence="2">
    <location>
        <begin position="12"/>
        <end position="29"/>
    </location>
</feature>
<dbReference type="SMART" id="SM01117">
    <property type="entry name" value="Cyt-b5"/>
    <property type="match status" value="1"/>
</dbReference>
<keyword evidence="5" id="KW-1185">Reference proteome</keyword>
<evidence type="ECO:0000256" key="1">
    <source>
        <dbReference type="ARBA" id="ARBA00038357"/>
    </source>
</evidence>
<accession>A0AA88HRU3</accession>
<keyword evidence="2" id="KW-0472">Membrane</keyword>
<name>A0AA88HRU3_ARTSF</name>
<evidence type="ECO:0000256" key="2">
    <source>
        <dbReference type="SAM" id="Phobius"/>
    </source>
</evidence>
<comment type="caution">
    <text evidence="4">The sequence shown here is derived from an EMBL/GenBank/DDBJ whole genome shotgun (WGS) entry which is preliminary data.</text>
</comment>
<dbReference type="GO" id="GO:0016020">
    <property type="term" value="C:membrane"/>
    <property type="evidence" value="ECO:0007669"/>
    <property type="project" value="TreeGrafter"/>
</dbReference>
<reference evidence="4" key="1">
    <citation type="submission" date="2023-07" db="EMBL/GenBank/DDBJ databases">
        <title>Chromosome-level genome assembly of Artemia franciscana.</title>
        <authorList>
            <person name="Jo E."/>
        </authorList>
    </citation>
    <scope>NUCLEOTIDE SEQUENCE</scope>
    <source>
        <tissue evidence="4">Whole body</tissue>
    </source>
</reference>
<proteinExistence type="inferred from homology"/>
<feature type="domain" description="Cytochrome b5 heme-binding" evidence="3">
    <location>
        <begin position="55"/>
        <end position="146"/>
    </location>
</feature>
<dbReference type="PANTHER" id="PTHR10281">
    <property type="entry name" value="MEMBRANE-ASSOCIATED PROGESTERONE RECEPTOR COMPONENT-RELATED"/>
    <property type="match status" value="1"/>
</dbReference>
<dbReference type="EMBL" id="JAVRJZ010000012">
    <property type="protein sequence ID" value="KAK2715129.1"/>
    <property type="molecule type" value="Genomic_DNA"/>
</dbReference>
<dbReference type="InterPro" id="IPR001199">
    <property type="entry name" value="Cyt_B5-like_heme/steroid-bd"/>
</dbReference>
<evidence type="ECO:0000259" key="3">
    <source>
        <dbReference type="SMART" id="SM01117"/>
    </source>
</evidence>
<protein>
    <recommendedName>
        <fullName evidence="3">Cytochrome b5 heme-binding domain-containing protein</fullName>
    </recommendedName>
</protein>
<organism evidence="4 5">
    <name type="scientific">Artemia franciscana</name>
    <name type="common">Brine shrimp</name>
    <name type="synonym">Artemia sanfranciscana</name>
    <dbReference type="NCBI Taxonomy" id="6661"/>
    <lineage>
        <taxon>Eukaryota</taxon>
        <taxon>Metazoa</taxon>
        <taxon>Ecdysozoa</taxon>
        <taxon>Arthropoda</taxon>
        <taxon>Crustacea</taxon>
        <taxon>Branchiopoda</taxon>
        <taxon>Anostraca</taxon>
        <taxon>Artemiidae</taxon>
        <taxon>Artemia</taxon>
    </lineage>
</organism>
<keyword evidence="2" id="KW-1133">Transmembrane helix</keyword>